<proteinExistence type="predicted"/>
<gene>
    <name evidence="2" type="ORF">MRS75_13960</name>
</gene>
<dbReference type="AlphaFoldDB" id="A0AAE3U265"/>
<keyword evidence="1" id="KW-0812">Transmembrane</keyword>
<dbReference type="RefSeq" id="WP_311787460.1">
    <property type="nucleotide sequence ID" value="NZ_JALDYY010000009.1"/>
</dbReference>
<comment type="caution">
    <text evidence="2">The sequence shown here is derived from an EMBL/GenBank/DDBJ whole genome shotgun (WGS) entry which is preliminary data.</text>
</comment>
<keyword evidence="1" id="KW-0472">Membrane</keyword>
<dbReference type="EMBL" id="JALDYZ010000007">
    <property type="protein sequence ID" value="MDI7923186.1"/>
    <property type="molecule type" value="Genomic_DNA"/>
</dbReference>
<organism evidence="2 3">
    <name type="scientific">Ferirhizobium litorale</name>
    <dbReference type="NCBI Taxonomy" id="2927786"/>
    <lineage>
        <taxon>Bacteria</taxon>
        <taxon>Pseudomonadati</taxon>
        <taxon>Pseudomonadota</taxon>
        <taxon>Alphaproteobacteria</taxon>
        <taxon>Hyphomicrobiales</taxon>
        <taxon>Rhizobiaceae</taxon>
        <taxon>Ferirhizobium</taxon>
    </lineage>
</organism>
<feature type="transmembrane region" description="Helical" evidence="1">
    <location>
        <begin position="12"/>
        <end position="35"/>
    </location>
</feature>
<feature type="transmembrane region" description="Helical" evidence="1">
    <location>
        <begin position="112"/>
        <end position="132"/>
    </location>
</feature>
<keyword evidence="1" id="KW-1133">Transmembrane helix</keyword>
<evidence type="ECO:0000313" key="3">
    <source>
        <dbReference type="Proteomes" id="UP001161580"/>
    </source>
</evidence>
<accession>A0AAE3U265</accession>
<keyword evidence="3" id="KW-1185">Reference proteome</keyword>
<dbReference type="Proteomes" id="UP001161580">
    <property type="component" value="Unassembled WGS sequence"/>
</dbReference>
<dbReference type="Pfam" id="PF11026">
    <property type="entry name" value="DUF2721"/>
    <property type="match status" value="1"/>
</dbReference>
<reference evidence="2" key="1">
    <citation type="submission" date="2022-03" db="EMBL/GenBank/DDBJ databases">
        <title>Fererhizobium litorale gen. nov., sp. nov., isolated from sandy sediments of the Sea of Japan seashore.</title>
        <authorList>
            <person name="Romanenko L."/>
            <person name="Kurilenko V."/>
            <person name="Otstavnykh N."/>
            <person name="Svetashev V."/>
            <person name="Tekutyeva L."/>
            <person name="Isaeva M."/>
            <person name="Mikhailov V."/>
        </authorList>
    </citation>
    <scope>NUCLEOTIDE SEQUENCE</scope>
    <source>
        <strain evidence="2">KMM 9576</strain>
    </source>
</reference>
<name>A0AAE3U265_9HYPH</name>
<evidence type="ECO:0000256" key="1">
    <source>
        <dbReference type="SAM" id="Phobius"/>
    </source>
</evidence>
<feature type="transmembrane region" description="Helical" evidence="1">
    <location>
        <begin position="75"/>
        <end position="100"/>
    </location>
</feature>
<evidence type="ECO:0000313" key="2">
    <source>
        <dbReference type="EMBL" id="MDI7923186.1"/>
    </source>
</evidence>
<sequence>MEHVTSQVSEVAYVIQTALTPVFLLAGTAGFLNVFSTRLGRVSDRLNEITDLVRTSEGFSERRMAQLSYLRRRTLALEASVVLATASGLCTCLATLGLLGGAIRSEIREYTLFWFFGGAVITLFGAFLTFLFEMMTAARSLLRQIAEDQEIVKKQM</sequence>
<dbReference type="InterPro" id="IPR021279">
    <property type="entry name" value="DUF2721"/>
</dbReference>
<protein>
    <submittedName>
        <fullName evidence="2">DUF2721 domain-containing protein</fullName>
    </submittedName>
</protein>